<reference evidence="4 5" key="2">
    <citation type="journal article" date="2017" name="Genome Announc.">
        <title>Draft Genome Sequences of Four Alkaliphilic Bacteria Belonging to the Anaerobacillus Genus.</title>
        <authorList>
            <person name="Bassil N.M."/>
            <person name="Lloyd J.R."/>
        </authorList>
    </citation>
    <scope>NUCLEOTIDE SEQUENCE [LARGE SCALE GENOMIC DNA]</scope>
    <source>
        <strain evidence="4 5">NB2006</strain>
    </source>
</reference>
<dbReference type="Gene3D" id="3.40.1530.30">
    <property type="entry name" value="Uncharacterised family UPF0302, N-terminal domain"/>
    <property type="match status" value="1"/>
</dbReference>
<dbReference type="AlphaFoldDB" id="A0A1S2KXD8"/>
<dbReference type="KEGG" id="aia:AWH56_024805"/>
<dbReference type="RefSeq" id="WP_071319382.1">
    <property type="nucleotide sequence ID" value="NZ_CP063356.2"/>
</dbReference>
<dbReference type="EMBL" id="CP063356">
    <property type="protein sequence ID" value="QOY35835.1"/>
    <property type="molecule type" value="Genomic_DNA"/>
</dbReference>
<evidence type="ECO:0000256" key="1">
    <source>
        <dbReference type="HAMAP-Rule" id="MF_00760"/>
    </source>
</evidence>
<dbReference type="HAMAP" id="MF_00760">
    <property type="entry name" value="UPF0302"/>
    <property type="match status" value="1"/>
</dbReference>
<evidence type="ECO:0000313" key="4">
    <source>
        <dbReference type="EMBL" id="QOY35835.1"/>
    </source>
</evidence>
<evidence type="ECO:0000313" key="3">
    <source>
        <dbReference type="EMBL" id="OIJ04247.1"/>
    </source>
</evidence>
<reference evidence="4 5" key="3">
    <citation type="journal article" date="2019" name="Int. J. Syst. Evol. Microbiol.">
        <title>Anaerobacillus isosaccharinicus sp. nov., an alkaliphilic bacterium which degrades isosaccharinic acid.</title>
        <authorList>
            <person name="Bassil N.M."/>
            <person name="Lloyd J.R."/>
        </authorList>
    </citation>
    <scope>NUCLEOTIDE SEQUENCE [LARGE SCALE GENOMIC DNA]</scope>
    <source>
        <strain evidence="4 5">NB2006</strain>
    </source>
</reference>
<dbReference type="NCBIfam" id="NF002965">
    <property type="entry name" value="PRK03636.1"/>
    <property type="match status" value="1"/>
</dbReference>
<dbReference type="Pfam" id="PF08864">
    <property type="entry name" value="UPF0302"/>
    <property type="match status" value="1"/>
</dbReference>
<comment type="similarity">
    <text evidence="1">Belongs to the UPF0302 family.</text>
</comment>
<dbReference type="Gene3D" id="4.10.810.10">
    <property type="entry name" value="Virus Scaffolding Protein, Chain A"/>
    <property type="match status" value="1"/>
</dbReference>
<evidence type="ECO:0000313" key="5">
    <source>
        <dbReference type="Proteomes" id="UP000180175"/>
    </source>
</evidence>
<protein>
    <recommendedName>
        <fullName evidence="1">UPF0302 protein AWH56_024805</fullName>
    </recommendedName>
</protein>
<dbReference type="Proteomes" id="UP000180175">
    <property type="component" value="Chromosome"/>
</dbReference>
<dbReference type="InterPro" id="IPR011188">
    <property type="entry name" value="UPF0302"/>
</dbReference>
<dbReference type="InterPro" id="IPR027393">
    <property type="entry name" value="Virus_scaffolding_prot_C"/>
</dbReference>
<dbReference type="InterPro" id="IPR014963">
    <property type="entry name" value="UPF0302_N"/>
</dbReference>
<dbReference type="EMBL" id="LQXD01000202">
    <property type="protein sequence ID" value="OIJ04247.1"/>
    <property type="molecule type" value="Genomic_DNA"/>
</dbReference>
<evidence type="ECO:0000259" key="2">
    <source>
        <dbReference type="SMART" id="SM00914"/>
    </source>
</evidence>
<dbReference type="InterPro" id="IPR014957">
    <property type="entry name" value="IDEAL_dom"/>
</dbReference>
<dbReference type="SMART" id="SM00914">
    <property type="entry name" value="IDEAL"/>
    <property type="match status" value="1"/>
</dbReference>
<feature type="domain" description="IDEAL" evidence="2">
    <location>
        <begin position="139"/>
        <end position="175"/>
    </location>
</feature>
<dbReference type="OrthoDB" id="2155814at2"/>
<dbReference type="PIRSF" id="PIRSF007165">
    <property type="entry name" value="UCP007165"/>
    <property type="match status" value="1"/>
</dbReference>
<dbReference type="Pfam" id="PF08858">
    <property type="entry name" value="IDEAL"/>
    <property type="match status" value="1"/>
</dbReference>
<reference evidence="4" key="4">
    <citation type="submission" date="2020-10" db="EMBL/GenBank/DDBJ databases">
        <authorList>
            <person name="Bassil N.M."/>
            <person name="Lloyd J.R."/>
        </authorList>
    </citation>
    <scope>NUCLEOTIDE SEQUENCE</scope>
    <source>
        <strain evidence="4">NB2006</strain>
    </source>
</reference>
<reference evidence="3 5" key="1">
    <citation type="submission" date="2016-10" db="EMBL/GenBank/DDBJ databases">
        <title>Draft genome sequences of four alkaliphilic bacteria belonging to the Anaerobacillus genus.</title>
        <authorList>
            <person name="Bassil N.M."/>
            <person name="Lloyd J.R."/>
        </authorList>
    </citation>
    <scope>NUCLEOTIDE SEQUENCE [LARGE SCALE GENOMIC DNA]</scope>
    <source>
        <strain evidence="3 5">NB2006</strain>
    </source>
</reference>
<sequence>MSSTISILEKKDFLKWFLNNYQLKRRECAWLLNYLMSDDFLMGKVHFVENAEYCPKSLIISANDVDCIPFSFHKRQHVTMDAEKSFHDIRLNKEEEIYIQLNFKDAKKNPQYVSVLEDNPFTPIDKETEKIYSLFADLIIDQAKFRFEKKRLTKLIDEALDTGDKDSFLKYSELLKNLKALKE</sequence>
<dbReference type="InterPro" id="IPR038091">
    <property type="entry name" value="UPF0302_N_sf"/>
</dbReference>
<keyword evidence="5" id="KW-1185">Reference proteome</keyword>
<accession>A0A1S2KXD8</accession>
<gene>
    <name evidence="4" type="ORF">AWH56_024805</name>
    <name evidence="3" type="ORF">AWH56_23650</name>
</gene>
<name>A0A1S2KXD8_9BACI</name>
<proteinExistence type="inferred from homology"/>
<organism evidence="3 5">
    <name type="scientific">Anaerobacillus isosaccharinicus</name>
    <dbReference type="NCBI Taxonomy" id="1532552"/>
    <lineage>
        <taxon>Bacteria</taxon>
        <taxon>Bacillati</taxon>
        <taxon>Bacillota</taxon>
        <taxon>Bacilli</taxon>
        <taxon>Bacillales</taxon>
        <taxon>Bacillaceae</taxon>
        <taxon>Anaerobacillus</taxon>
    </lineage>
</organism>